<evidence type="ECO:0000313" key="2">
    <source>
        <dbReference type="Proteomes" id="UP000249260"/>
    </source>
</evidence>
<dbReference type="AlphaFoldDB" id="A0A328U7N4"/>
<dbReference type="RefSeq" id="WP_112882338.1">
    <property type="nucleotide sequence ID" value="NZ_QLUW01000002.1"/>
</dbReference>
<dbReference type="Proteomes" id="UP000249260">
    <property type="component" value="Unassembled WGS sequence"/>
</dbReference>
<accession>A0A328U7N4</accession>
<keyword evidence="2" id="KW-1185">Reference proteome</keyword>
<reference evidence="1 2" key="1">
    <citation type="submission" date="2018-06" db="EMBL/GenBank/DDBJ databases">
        <title>Paenibacillus montanisoli sp. nov., isolated from mountain area soil.</title>
        <authorList>
            <person name="Wu M."/>
        </authorList>
    </citation>
    <scope>NUCLEOTIDE SEQUENCE [LARGE SCALE GENOMIC DNA]</scope>
    <source>
        <strain evidence="1 2">RA17</strain>
    </source>
</reference>
<organism evidence="1 2">
    <name type="scientific">Paenibacillus montanisoli</name>
    <dbReference type="NCBI Taxonomy" id="2081970"/>
    <lineage>
        <taxon>Bacteria</taxon>
        <taxon>Bacillati</taxon>
        <taxon>Bacillota</taxon>
        <taxon>Bacilli</taxon>
        <taxon>Bacillales</taxon>
        <taxon>Paenibacillaceae</taxon>
        <taxon>Paenibacillus</taxon>
    </lineage>
</organism>
<sequence length="101" mass="12202">MEFETSYINLADAPEKLKKEVIETLSEWEYELLCVRKIKSNPYGEIIQFQYTAFMYCKTFEWIQLHEVIVNNDIGETEMMDSRMYLRDVREFIKLAPNLFE</sequence>
<protein>
    <submittedName>
        <fullName evidence="1">Uncharacterized protein</fullName>
    </submittedName>
</protein>
<name>A0A328U7N4_9BACL</name>
<comment type="caution">
    <text evidence="1">The sequence shown here is derived from an EMBL/GenBank/DDBJ whole genome shotgun (WGS) entry which is preliminary data.</text>
</comment>
<gene>
    <name evidence="1" type="ORF">DL346_11895</name>
</gene>
<evidence type="ECO:0000313" key="1">
    <source>
        <dbReference type="EMBL" id="RAP76114.1"/>
    </source>
</evidence>
<proteinExistence type="predicted"/>
<dbReference type="EMBL" id="QLUW01000002">
    <property type="protein sequence ID" value="RAP76114.1"/>
    <property type="molecule type" value="Genomic_DNA"/>
</dbReference>